<reference evidence="2" key="1">
    <citation type="journal article" date="2023" name="Mol. Phylogenet. Evol.">
        <title>Genome-scale phylogeny and comparative genomics of the fungal order Sordariales.</title>
        <authorList>
            <person name="Hensen N."/>
            <person name="Bonometti L."/>
            <person name="Westerberg I."/>
            <person name="Brannstrom I.O."/>
            <person name="Guillou S."/>
            <person name="Cros-Aarteil S."/>
            <person name="Calhoun S."/>
            <person name="Haridas S."/>
            <person name="Kuo A."/>
            <person name="Mondo S."/>
            <person name="Pangilinan J."/>
            <person name="Riley R."/>
            <person name="LaButti K."/>
            <person name="Andreopoulos B."/>
            <person name="Lipzen A."/>
            <person name="Chen C."/>
            <person name="Yan M."/>
            <person name="Daum C."/>
            <person name="Ng V."/>
            <person name="Clum A."/>
            <person name="Steindorff A."/>
            <person name="Ohm R.A."/>
            <person name="Martin F."/>
            <person name="Silar P."/>
            <person name="Natvig D.O."/>
            <person name="Lalanne C."/>
            <person name="Gautier V."/>
            <person name="Ament-Velasquez S.L."/>
            <person name="Kruys A."/>
            <person name="Hutchinson M.I."/>
            <person name="Powell A.J."/>
            <person name="Barry K."/>
            <person name="Miller A.N."/>
            <person name="Grigoriev I.V."/>
            <person name="Debuchy R."/>
            <person name="Gladieux P."/>
            <person name="Hiltunen Thoren M."/>
            <person name="Johannesson H."/>
        </authorList>
    </citation>
    <scope>NUCLEOTIDE SEQUENCE</scope>
    <source>
        <strain evidence="2">CBS 958.72</strain>
    </source>
</reference>
<proteinExistence type="predicted"/>
<feature type="compositionally biased region" description="Basic residues" evidence="1">
    <location>
        <begin position="121"/>
        <end position="144"/>
    </location>
</feature>
<evidence type="ECO:0000256" key="1">
    <source>
        <dbReference type="SAM" id="MobiDB-lite"/>
    </source>
</evidence>
<evidence type="ECO:0000313" key="3">
    <source>
        <dbReference type="Proteomes" id="UP001287356"/>
    </source>
</evidence>
<feature type="region of interest" description="Disordered" evidence="1">
    <location>
        <begin position="1"/>
        <end position="157"/>
    </location>
</feature>
<keyword evidence="3" id="KW-1185">Reference proteome</keyword>
<feature type="region of interest" description="Disordered" evidence="1">
    <location>
        <begin position="337"/>
        <end position="356"/>
    </location>
</feature>
<name>A0AAE0NLF8_9PEZI</name>
<sequence>MSSSYDYSDDESIDVRVRRVMARDRSPGPRRGPPPPPPNPHYIQTVTRDVRDTRPTGYYNPGPSYLQPERTVVTTRSRSRERRSTPPQGPPAQVAPVVIHNIQNRFEHTDSEYSSDESSHVSRHRHGHGHGHRSHSRVHSRRSSSSHSYVDDAKDKWELERTREQLKNLQLTRQKQDEQAAADRYYKEEVELVRARTELGHYRQEEEIRKLDEKYKADSEARQAKEELSRIRRQNEEDKSEKQRREEEDLRRAKAELERRKRHDEDERLEREYKEEEQLRRAKAELEAIRKAEDKKKEEERIRREIELKKLEEDKKRREEEERKKKEAEDAIAAYKAKELERQEKEKKEKEAADKEYQRRLQEHLIKSGLDEKEIAAILENKKIKRRKEEEEEERGKSLARPTYTRMSLRHLDIETLHFYKLDWEYDAEPGYILIKRWVPEQEQAMLWEHTRRIRVVTQKREKDVVLKIKDKSSDDDKYEWVRKTSHSRRRSKSPGLLMYLAGARPA</sequence>
<protein>
    <submittedName>
        <fullName evidence="2">Uncharacterized protein</fullName>
    </submittedName>
</protein>
<comment type="caution">
    <text evidence="2">The sequence shown here is derived from an EMBL/GenBank/DDBJ whole genome shotgun (WGS) entry which is preliminary data.</text>
</comment>
<evidence type="ECO:0000313" key="2">
    <source>
        <dbReference type="EMBL" id="KAK3383651.1"/>
    </source>
</evidence>
<dbReference type="Proteomes" id="UP001287356">
    <property type="component" value="Unassembled WGS sequence"/>
</dbReference>
<dbReference type="AlphaFoldDB" id="A0AAE0NLF8"/>
<organism evidence="2 3">
    <name type="scientific">Lasiosphaeria ovina</name>
    <dbReference type="NCBI Taxonomy" id="92902"/>
    <lineage>
        <taxon>Eukaryota</taxon>
        <taxon>Fungi</taxon>
        <taxon>Dikarya</taxon>
        <taxon>Ascomycota</taxon>
        <taxon>Pezizomycotina</taxon>
        <taxon>Sordariomycetes</taxon>
        <taxon>Sordariomycetidae</taxon>
        <taxon>Sordariales</taxon>
        <taxon>Lasiosphaeriaceae</taxon>
        <taxon>Lasiosphaeria</taxon>
    </lineage>
</organism>
<gene>
    <name evidence="2" type="ORF">B0T24DRAFT_58080</name>
</gene>
<reference evidence="2" key="2">
    <citation type="submission" date="2023-06" db="EMBL/GenBank/DDBJ databases">
        <authorList>
            <consortium name="Lawrence Berkeley National Laboratory"/>
            <person name="Haridas S."/>
            <person name="Hensen N."/>
            <person name="Bonometti L."/>
            <person name="Westerberg I."/>
            <person name="Brannstrom I.O."/>
            <person name="Guillou S."/>
            <person name="Cros-Aarteil S."/>
            <person name="Calhoun S."/>
            <person name="Kuo A."/>
            <person name="Mondo S."/>
            <person name="Pangilinan J."/>
            <person name="Riley R."/>
            <person name="Labutti K."/>
            <person name="Andreopoulos B."/>
            <person name="Lipzen A."/>
            <person name="Chen C."/>
            <person name="Yanf M."/>
            <person name="Daum C."/>
            <person name="Ng V."/>
            <person name="Clum A."/>
            <person name="Steindorff A."/>
            <person name="Ohm R."/>
            <person name="Martin F."/>
            <person name="Silar P."/>
            <person name="Natvig D."/>
            <person name="Lalanne C."/>
            <person name="Gautier V."/>
            <person name="Ament-Velasquez S.L."/>
            <person name="Kruys A."/>
            <person name="Hutchinson M.I."/>
            <person name="Powell A.J."/>
            <person name="Barry K."/>
            <person name="Miller A.N."/>
            <person name="Grigoriev I.V."/>
            <person name="Debuchy R."/>
            <person name="Gladieux P."/>
            <person name="Thoren M.H."/>
            <person name="Johannesson H."/>
        </authorList>
    </citation>
    <scope>NUCLEOTIDE SEQUENCE</scope>
    <source>
        <strain evidence="2">CBS 958.72</strain>
    </source>
</reference>
<feature type="compositionally biased region" description="Basic and acidic residues" evidence="1">
    <location>
        <begin position="13"/>
        <end position="27"/>
    </location>
</feature>
<feature type="compositionally biased region" description="Pro residues" evidence="1">
    <location>
        <begin position="30"/>
        <end position="40"/>
    </location>
</feature>
<accession>A0AAE0NLF8</accession>
<feature type="region of interest" description="Disordered" evidence="1">
    <location>
        <begin position="211"/>
        <end position="277"/>
    </location>
</feature>
<dbReference type="EMBL" id="JAULSN010000001">
    <property type="protein sequence ID" value="KAK3383651.1"/>
    <property type="molecule type" value="Genomic_DNA"/>
</dbReference>